<evidence type="ECO:0000256" key="2">
    <source>
        <dbReference type="ARBA" id="ARBA00021553"/>
    </source>
</evidence>
<proteinExistence type="inferred from homology"/>
<accession>A0A1Z1MRS5</accession>
<reference evidence="3" key="1">
    <citation type="journal article" date="2017" name="J. Phycol.">
        <title>Analysis of chloroplast genomes and a supermatrix inform reclassification of the Rhodomelaceae (Rhodophyta).</title>
        <authorList>
            <person name="Diaz-Tapia P."/>
            <person name="Maggs C.A."/>
            <person name="West J.A."/>
            <person name="Verbruggen H."/>
        </authorList>
    </citation>
    <scope>NUCLEOTIDE SEQUENCE</scope>
    <source>
        <strain evidence="3">PD1676</strain>
    </source>
</reference>
<evidence type="ECO:0000313" key="3">
    <source>
        <dbReference type="EMBL" id="ARW68465.1"/>
    </source>
</evidence>
<keyword evidence="3" id="KW-0934">Plastid</keyword>
<dbReference type="EMBL" id="MF101452">
    <property type="protein sequence ID" value="ARW68465.1"/>
    <property type="molecule type" value="Genomic_DNA"/>
</dbReference>
<keyword evidence="3" id="KW-0150">Chloroplast</keyword>
<geneLocation type="chloroplast" evidence="3"/>
<dbReference type="GeneID" id="33361702"/>
<dbReference type="AlphaFoldDB" id="A0A1Z1MRS5"/>
<gene>
    <name evidence="3" type="primary">nblA</name>
</gene>
<comment type="similarity">
    <text evidence="1">Belongs to the ycf18/nblA family.</text>
</comment>
<name>A0A1Z1MRS5_9FLOR</name>
<sequence length="57" mass="7132">MSKRNILKLEQEFLFTIYRKKIYKLNDKQTKTYLKKILKKMMIKDNIIKYYIKKSII</sequence>
<dbReference type="InterPro" id="IPR007574">
    <property type="entry name" value="NblA"/>
</dbReference>
<protein>
    <recommendedName>
        <fullName evidence="2">Uncharacterized protein ycf18</fullName>
    </recommendedName>
</protein>
<dbReference type="InterPro" id="IPR036904">
    <property type="entry name" value="NblA_sf"/>
</dbReference>
<dbReference type="RefSeq" id="YP_009399068.1">
    <property type="nucleotide sequence ID" value="NC_035295.1"/>
</dbReference>
<evidence type="ECO:0000256" key="1">
    <source>
        <dbReference type="ARBA" id="ARBA00008091"/>
    </source>
</evidence>
<dbReference type="SUPFAM" id="SSF109859">
    <property type="entry name" value="NblA-like"/>
    <property type="match status" value="1"/>
</dbReference>
<dbReference type="Gene3D" id="1.10.287.670">
    <property type="entry name" value="Phycobilisome degradation protein NblA"/>
    <property type="match status" value="1"/>
</dbReference>
<organism evidence="3">
    <name type="scientific">Taenioma perpusillum</name>
    <dbReference type="NCBI Taxonomy" id="210852"/>
    <lineage>
        <taxon>Eukaryota</taxon>
        <taxon>Rhodophyta</taxon>
        <taxon>Florideophyceae</taxon>
        <taxon>Rhodymeniophycidae</taxon>
        <taxon>Ceramiales</taxon>
        <taxon>Delesseriaceae</taxon>
        <taxon>Taenioma</taxon>
    </lineage>
</organism>
<dbReference type="Pfam" id="PF04485">
    <property type="entry name" value="NblA"/>
    <property type="match status" value="1"/>
</dbReference>